<dbReference type="Proteomes" id="UP000250028">
    <property type="component" value="Unassembled WGS sequence"/>
</dbReference>
<dbReference type="InterPro" id="IPR038726">
    <property type="entry name" value="PDDEXK_AddAB-type"/>
</dbReference>
<keyword evidence="2" id="KW-0067">ATP-binding</keyword>
<keyword evidence="2" id="KW-0378">Hydrolase</keyword>
<protein>
    <submittedName>
        <fullName evidence="5">PD-(D/E)XK nuclease superfamily protein</fullName>
    </submittedName>
</protein>
<gene>
    <name evidence="5" type="ORF">SAMN04489750_1824</name>
</gene>
<keyword evidence="1" id="KW-0227">DNA damage</keyword>
<keyword evidence="6" id="KW-1185">Reference proteome</keyword>
<keyword evidence="2" id="KW-0347">Helicase</keyword>
<proteinExistence type="predicted"/>
<sequence length="501" mass="53380">MSKPTGPDPHDAPELNQWLAFQGGSLIVTDREHPGAQSLLKPRPLSPSTAAALHDGCHARWAVERSLPRSADPFGAAEKGTAVHAVLEEALALPAEQRTAQTLHDLLARIETVRDDVVAPDDPMKVTSWRGEVAAKMEKVSDAIDLRALDVIGTEVPLENLTIAKVPLRGYIDVYAREPNKIDTRILDWKTGKPRTPYKGDRDAYADQQRIYGMAIAALTGKLPVGATLIYTAVGKAKEVDYSREAMRDTVEAFKRSHDIAQKNSDTGVFAMKESGLCGWCPLALVCPTGNAKRAVSAKTTSALIGPSLAIPTILPGVRRTVPVAAEHGSQSMNGATVVTEAKSWEEVLPAGQTVPGTGSTLNPNSYAAIAAMTSTTMALDALHAYDVQNGTTLAGNVSAIRSLGLTFASLCATVQTNLGLRASMQDGSNTRLRAAMHSVLAIQPPPLHSADKSEWEAWSVLAARRLEVLFKVSAEIWEAGIVAEPYAELAGTIAASRVPV</sequence>
<accession>A0A2Y8ZQ62</accession>
<dbReference type="Pfam" id="PF12705">
    <property type="entry name" value="PDDEXK_1"/>
    <property type="match status" value="1"/>
</dbReference>
<evidence type="ECO:0000313" key="5">
    <source>
        <dbReference type="EMBL" id="SSA34501.1"/>
    </source>
</evidence>
<organism evidence="5 6">
    <name type="scientific">Branchiibius hedensis</name>
    <dbReference type="NCBI Taxonomy" id="672460"/>
    <lineage>
        <taxon>Bacteria</taxon>
        <taxon>Bacillati</taxon>
        <taxon>Actinomycetota</taxon>
        <taxon>Actinomycetes</taxon>
        <taxon>Micrococcales</taxon>
        <taxon>Dermacoccaceae</taxon>
        <taxon>Branchiibius</taxon>
    </lineage>
</organism>
<keyword evidence="3" id="KW-0234">DNA repair</keyword>
<evidence type="ECO:0000256" key="1">
    <source>
        <dbReference type="ARBA" id="ARBA00022763"/>
    </source>
</evidence>
<dbReference type="GO" id="GO:0006281">
    <property type="term" value="P:DNA repair"/>
    <property type="evidence" value="ECO:0007669"/>
    <property type="project" value="UniProtKB-KW"/>
</dbReference>
<evidence type="ECO:0000313" key="6">
    <source>
        <dbReference type="Proteomes" id="UP000250028"/>
    </source>
</evidence>
<reference evidence="6" key="1">
    <citation type="submission" date="2016-10" db="EMBL/GenBank/DDBJ databases">
        <authorList>
            <person name="Varghese N."/>
            <person name="Submissions S."/>
        </authorList>
    </citation>
    <scope>NUCLEOTIDE SEQUENCE [LARGE SCALE GENOMIC DNA]</scope>
    <source>
        <strain evidence="6">DSM 22951</strain>
    </source>
</reference>
<dbReference type="GO" id="GO:0004386">
    <property type="term" value="F:helicase activity"/>
    <property type="evidence" value="ECO:0007669"/>
    <property type="project" value="UniProtKB-KW"/>
</dbReference>
<evidence type="ECO:0000256" key="3">
    <source>
        <dbReference type="ARBA" id="ARBA00023204"/>
    </source>
</evidence>
<keyword evidence="2" id="KW-0547">Nucleotide-binding</keyword>
<name>A0A2Y8ZQ62_9MICO</name>
<dbReference type="InterPro" id="IPR011335">
    <property type="entry name" value="Restrct_endonuc-II-like"/>
</dbReference>
<dbReference type="Gene3D" id="3.90.320.10">
    <property type="match status" value="1"/>
</dbReference>
<dbReference type="EMBL" id="UESZ01000001">
    <property type="protein sequence ID" value="SSA34501.1"/>
    <property type="molecule type" value="Genomic_DNA"/>
</dbReference>
<dbReference type="OrthoDB" id="9791397at2"/>
<evidence type="ECO:0000256" key="2">
    <source>
        <dbReference type="ARBA" id="ARBA00022806"/>
    </source>
</evidence>
<dbReference type="InterPro" id="IPR011604">
    <property type="entry name" value="PDDEXK-like_dom_sf"/>
</dbReference>
<dbReference type="RefSeq" id="WP_109685143.1">
    <property type="nucleotide sequence ID" value="NZ_QGDN01000001.1"/>
</dbReference>
<feature type="domain" description="PD-(D/E)XK endonuclease-like" evidence="4">
    <location>
        <begin position="45"/>
        <end position="288"/>
    </location>
</feature>
<evidence type="ECO:0000259" key="4">
    <source>
        <dbReference type="Pfam" id="PF12705"/>
    </source>
</evidence>
<dbReference type="AlphaFoldDB" id="A0A2Y8ZQ62"/>
<dbReference type="SUPFAM" id="SSF52980">
    <property type="entry name" value="Restriction endonuclease-like"/>
    <property type="match status" value="1"/>
</dbReference>